<dbReference type="Gene3D" id="1.10.3080.10">
    <property type="entry name" value="Clc chloride channel"/>
    <property type="match status" value="1"/>
</dbReference>
<feature type="transmembrane region" description="Helical" evidence="11">
    <location>
        <begin position="175"/>
        <end position="202"/>
    </location>
</feature>
<keyword evidence="5" id="KW-0406">Ion transport</keyword>
<dbReference type="GO" id="GO:0034707">
    <property type="term" value="C:chloride channel complex"/>
    <property type="evidence" value="ECO:0007669"/>
    <property type="project" value="UniProtKB-KW"/>
</dbReference>
<comment type="subcellular location">
    <subcellularLocation>
        <location evidence="1">Membrane</location>
        <topology evidence="1">Multi-pass membrane protein</topology>
    </subcellularLocation>
</comment>
<evidence type="ECO:0000256" key="4">
    <source>
        <dbReference type="ARBA" id="ARBA00022989"/>
    </source>
</evidence>
<keyword evidence="9" id="KW-0407">Ion channel</keyword>
<feature type="domain" description="CBS" evidence="12">
    <location>
        <begin position="551"/>
        <end position="607"/>
    </location>
</feature>
<name>A0A1R3SSX8_9BACT</name>
<dbReference type="EMBL" id="LT605205">
    <property type="protein sequence ID" value="SCD19446.1"/>
    <property type="molecule type" value="Genomic_DNA"/>
</dbReference>
<evidence type="ECO:0000256" key="2">
    <source>
        <dbReference type="ARBA" id="ARBA00022448"/>
    </source>
</evidence>
<feature type="transmembrane region" description="Helical" evidence="11">
    <location>
        <begin position="431"/>
        <end position="451"/>
    </location>
</feature>
<evidence type="ECO:0000256" key="9">
    <source>
        <dbReference type="ARBA" id="ARBA00023303"/>
    </source>
</evidence>
<dbReference type="InterPro" id="IPR046342">
    <property type="entry name" value="CBS_dom_sf"/>
</dbReference>
<keyword evidence="6 11" id="KW-0472">Membrane</keyword>
<evidence type="ECO:0000313" key="13">
    <source>
        <dbReference type="EMBL" id="SCD19446.1"/>
    </source>
</evidence>
<dbReference type="Proteomes" id="UP000187464">
    <property type="component" value="Chromosome I"/>
</dbReference>
<evidence type="ECO:0000256" key="7">
    <source>
        <dbReference type="ARBA" id="ARBA00023173"/>
    </source>
</evidence>
<dbReference type="Pfam" id="PF00654">
    <property type="entry name" value="Voltage_CLC"/>
    <property type="match status" value="1"/>
</dbReference>
<keyword evidence="3 11" id="KW-0812">Transmembrane</keyword>
<keyword evidence="14" id="KW-1185">Reference proteome</keyword>
<accession>A0A1R3SSX8</accession>
<evidence type="ECO:0000313" key="14">
    <source>
        <dbReference type="Proteomes" id="UP000187464"/>
    </source>
</evidence>
<dbReference type="GO" id="GO:0005254">
    <property type="term" value="F:chloride channel activity"/>
    <property type="evidence" value="ECO:0007669"/>
    <property type="project" value="UniProtKB-KW"/>
</dbReference>
<dbReference type="PRINTS" id="PR00762">
    <property type="entry name" value="CLCHANNEL"/>
</dbReference>
<dbReference type="PROSITE" id="PS51371">
    <property type="entry name" value="CBS"/>
    <property type="match status" value="2"/>
</dbReference>
<feature type="transmembrane region" description="Helical" evidence="11">
    <location>
        <begin position="84"/>
        <end position="103"/>
    </location>
</feature>
<dbReference type="CDD" id="cd00400">
    <property type="entry name" value="Voltage_gated_ClC"/>
    <property type="match status" value="1"/>
</dbReference>
<feature type="transmembrane region" description="Helical" evidence="11">
    <location>
        <begin position="284"/>
        <end position="303"/>
    </location>
</feature>
<dbReference type="PANTHER" id="PTHR43427:SF6">
    <property type="entry name" value="CHLORIDE CHANNEL PROTEIN CLC-E"/>
    <property type="match status" value="1"/>
</dbReference>
<dbReference type="SUPFAM" id="SSF81340">
    <property type="entry name" value="Clc chloride channel"/>
    <property type="match status" value="1"/>
</dbReference>
<dbReference type="SUPFAM" id="SSF54631">
    <property type="entry name" value="CBS-domain pair"/>
    <property type="match status" value="1"/>
</dbReference>
<dbReference type="InterPro" id="IPR001807">
    <property type="entry name" value="ClC"/>
</dbReference>
<feature type="transmembrane region" description="Helical" evidence="11">
    <location>
        <begin position="131"/>
        <end position="155"/>
    </location>
</feature>
<dbReference type="InterPro" id="IPR014743">
    <property type="entry name" value="Cl-channel_core"/>
</dbReference>
<evidence type="ECO:0000256" key="10">
    <source>
        <dbReference type="PROSITE-ProRule" id="PRU00703"/>
    </source>
</evidence>
<feature type="transmembrane region" description="Helical" evidence="11">
    <location>
        <begin position="41"/>
        <end position="64"/>
    </location>
</feature>
<dbReference type="KEGG" id="psac:PSM36_0616"/>
<feature type="domain" description="CBS" evidence="12">
    <location>
        <begin position="486"/>
        <end position="544"/>
    </location>
</feature>
<evidence type="ECO:0000259" key="12">
    <source>
        <dbReference type="PROSITE" id="PS51371"/>
    </source>
</evidence>
<keyword evidence="4 11" id="KW-1133">Transmembrane helix</keyword>
<keyword evidence="10" id="KW-0129">CBS domain</keyword>
<evidence type="ECO:0000256" key="11">
    <source>
        <dbReference type="SAM" id="Phobius"/>
    </source>
</evidence>
<dbReference type="InterPro" id="IPR050368">
    <property type="entry name" value="ClC-type_chloride_channel"/>
</dbReference>
<keyword evidence="2" id="KW-0813">Transport</keyword>
<reference evidence="14" key="1">
    <citation type="submission" date="2016-08" db="EMBL/GenBank/DDBJ databases">
        <authorList>
            <person name="Wibberg D."/>
        </authorList>
    </citation>
    <scope>NUCLEOTIDE SEQUENCE [LARGE SCALE GENOMIC DNA]</scope>
</reference>
<feature type="transmembrane region" description="Helical" evidence="11">
    <location>
        <begin position="209"/>
        <end position="231"/>
    </location>
</feature>
<feature type="transmembrane region" description="Helical" evidence="11">
    <location>
        <begin position="368"/>
        <end position="388"/>
    </location>
</feature>
<keyword evidence="8" id="KW-0868">Chloride</keyword>
<protein>
    <submittedName>
        <fullName evidence="13">Chloride channel protein</fullName>
    </submittedName>
</protein>
<dbReference type="PANTHER" id="PTHR43427">
    <property type="entry name" value="CHLORIDE CHANNEL PROTEIN CLC-E"/>
    <property type="match status" value="1"/>
</dbReference>
<evidence type="ECO:0000256" key="5">
    <source>
        <dbReference type="ARBA" id="ARBA00023065"/>
    </source>
</evidence>
<dbReference type="AlphaFoldDB" id="A0A1R3SSX8"/>
<feature type="transmembrane region" description="Helical" evidence="11">
    <location>
        <begin position="251"/>
        <end position="272"/>
    </location>
</feature>
<organism evidence="13 14">
    <name type="scientific">Proteiniphilum saccharofermentans</name>
    <dbReference type="NCBI Taxonomy" id="1642647"/>
    <lineage>
        <taxon>Bacteria</taxon>
        <taxon>Pseudomonadati</taxon>
        <taxon>Bacteroidota</taxon>
        <taxon>Bacteroidia</taxon>
        <taxon>Bacteroidales</taxon>
        <taxon>Dysgonomonadaceae</taxon>
        <taxon>Proteiniphilum</taxon>
    </lineage>
</organism>
<dbReference type="STRING" id="1642647.PSM36_0616"/>
<evidence type="ECO:0000256" key="6">
    <source>
        <dbReference type="ARBA" id="ARBA00023136"/>
    </source>
</evidence>
<feature type="transmembrane region" description="Helical" evidence="11">
    <location>
        <begin position="339"/>
        <end position="356"/>
    </location>
</feature>
<dbReference type="Pfam" id="PF00571">
    <property type="entry name" value="CBS"/>
    <property type="match status" value="2"/>
</dbReference>
<gene>
    <name evidence="13" type="ORF">PSM36_0616</name>
</gene>
<dbReference type="Gene3D" id="3.10.580.10">
    <property type="entry name" value="CBS-domain"/>
    <property type="match status" value="1"/>
</dbReference>
<dbReference type="CDD" id="cd02205">
    <property type="entry name" value="CBS_pair_SF"/>
    <property type="match status" value="1"/>
</dbReference>
<dbReference type="InterPro" id="IPR000644">
    <property type="entry name" value="CBS_dom"/>
</dbReference>
<evidence type="ECO:0000256" key="8">
    <source>
        <dbReference type="ARBA" id="ARBA00023214"/>
    </source>
</evidence>
<feature type="transmembrane region" description="Helical" evidence="11">
    <location>
        <begin position="400"/>
        <end position="425"/>
    </location>
</feature>
<keyword evidence="7" id="KW-0869">Chloride channel</keyword>
<evidence type="ECO:0000256" key="3">
    <source>
        <dbReference type="ARBA" id="ARBA00022692"/>
    </source>
</evidence>
<sequence length="614" mass="68499">MHKGCSFTKVSYFEFHSPMQLTERFNKFLIWRDRHIKERHFLLFVCFLVGILTALAAFFLKTAIHFFQVFLTENFSRPNLNFSYLLYPIAGILIAGLYVKYVVKDDISHGVTKILFAISQRKSRIKPHNMYSSLVASSITIGFGGSVGAEAPIVLTGSAIGSNLGRFFKLEQRSLMILVGCGAAGAIAGIFKAPIAGILFVIEVLLLDLTMASILPLLVTAVTATTVSYILTGMDAMFAFTLIEPFTLNRIPHVIFLGILCGFLSLYVIRVMSRLERLFHRLSYWKKFLLGGTMLSLLIFFFPPLYGEGYNTINILLASGDLFNSLTNESFFHQLESRWTIVAFLILVILFKVFATSATNGGGGTGGVFAPTLFLGCIVGFVYSYTLNQLGYTIFLPQENFALMGMAGVMAGVMHAPLTGTFLIAELTGGYDLFLPLMIVSLLSYGTIMIFEKHSIYAIRLAKKGELITHHKDKAVLTFLKIKDLLEKDIPTVTPEMTLGDVVRVISTSHRNIFPVVDDKGILLGLVMMNDIRNIMFRPELYDRFTVKKFMVGAPATIELHSTMEEAMAKFENTKAWNLPVVDQKGVYQGLLSQSSVFNSYREVLVENYSETDE</sequence>
<evidence type="ECO:0000256" key="1">
    <source>
        <dbReference type="ARBA" id="ARBA00004141"/>
    </source>
</evidence>
<dbReference type="SMART" id="SM00116">
    <property type="entry name" value="CBS"/>
    <property type="match status" value="2"/>
</dbReference>
<proteinExistence type="predicted"/>